<feature type="domain" description="Tyr recombinase" evidence="4">
    <location>
        <begin position="232"/>
        <end position="408"/>
    </location>
</feature>
<reference evidence="5 6" key="1">
    <citation type="submission" date="2020-02" db="EMBL/GenBank/DDBJ databases">
        <title>Draft genome sequence of two Spirosoma agri KCTC 52727 and Spirosoma terrae KCTC 52035.</title>
        <authorList>
            <person name="Rojas J."/>
            <person name="Ambika Manirajan B."/>
            <person name="Suarez C."/>
            <person name="Ratering S."/>
            <person name="Schnell S."/>
        </authorList>
    </citation>
    <scope>NUCLEOTIDE SEQUENCE [LARGE SCALE GENOMIC DNA]</scope>
    <source>
        <strain evidence="5 6">KCTC 52035</strain>
    </source>
</reference>
<dbReference type="InterPro" id="IPR013762">
    <property type="entry name" value="Integrase-like_cat_sf"/>
</dbReference>
<keyword evidence="2" id="KW-0238">DNA-binding</keyword>
<dbReference type="InterPro" id="IPR011010">
    <property type="entry name" value="DNA_brk_join_enz"/>
</dbReference>
<dbReference type="RefSeq" id="WP_163948519.1">
    <property type="nucleotide sequence ID" value="NZ_JAAFZH010000004.1"/>
</dbReference>
<dbReference type="PROSITE" id="PS51898">
    <property type="entry name" value="TYR_RECOMBINASE"/>
    <property type="match status" value="1"/>
</dbReference>
<dbReference type="Pfam" id="PF00589">
    <property type="entry name" value="Phage_integrase"/>
    <property type="match status" value="1"/>
</dbReference>
<dbReference type="AlphaFoldDB" id="A0A6L9L8W0"/>
<dbReference type="CDD" id="cd01185">
    <property type="entry name" value="INTN1_C_like"/>
    <property type="match status" value="1"/>
</dbReference>
<dbReference type="Proteomes" id="UP000474175">
    <property type="component" value="Unassembled WGS sequence"/>
</dbReference>
<evidence type="ECO:0000256" key="1">
    <source>
        <dbReference type="ARBA" id="ARBA00008857"/>
    </source>
</evidence>
<dbReference type="Gene3D" id="1.10.150.130">
    <property type="match status" value="1"/>
</dbReference>
<dbReference type="InterPro" id="IPR002104">
    <property type="entry name" value="Integrase_catalytic"/>
</dbReference>
<name>A0A6L9L8W0_9BACT</name>
<gene>
    <name evidence="5" type="ORF">GK108_13040</name>
</gene>
<dbReference type="PANTHER" id="PTHR30349">
    <property type="entry name" value="PHAGE INTEGRASE-RELATED"/>
    <property type="match status" value="1"/>
</dbReference>
<dbReference type="InterPro" id="IPR050090">
    <property type="entry name" value="Tyrosine_recombinase_XerCD"/>
</dbReference>
<evidence type="ECO:0000259" key="4">
    <source>
        <dbReference type="PROSITE" id="PS51898"/>
    </source>
</evidence>
<comment type="caution">
    <text evidence="5">The sequence shown here is derived from an EMBL/GenBank/DDBJ whole genome shotgun (WGS) entry which is preliminary data.</text>
</comment>
<organism evidence="5 6">
    <name type="scientific">Spirosoma terrae</name>
    <dbReference type="NCBI Taxonomy" id="1968276"/>
    <lineage>
        <taxon>Bacteria</taxon>
        <taxon>Pseudomonadati</taxon>
        <taxon>Bacteroidota</taxon>
        <taxon>Cytophagia</taxon>
        <taxon>Cytophagales</taxon>
        <taxon>Cytophagaceae</taxon>
        <taxon>Spirosoma</taxon>
    </lineage>
</organism>
<sequence length="420" mass="48534">MTFKQQYAKAERRLKRATSVKFAVCTVNFFVRKESGTIGFRVRCNGKTSSFKSLGIRADPSEFDPKTLHIVNDSYNTARIVDLKATILKVFKERELTGRSIDPTTIRDIALGLRGHDDHTPTIIEALIRWTEQKSKLLGNGITLSTLKQYRRYTRIISDFTTLYYGKDATLEVLKPAVHYELLGYVKGERKSSHNYAIKVIQFLKSVLDYAVAYEWCDRNVLQAARLNKQRKEVKTLTIEDLETIQKTQFVESTLNEVRDVFLFCCYTGLAYADVASLTKDYLVTVDDVQCILKDRSKSGQQSFVPLFPESKAILDKYRYHPICRLKGVLLPVLSNQKMNKWLKVIGNVAGIRETLHTHLARKTFTMFAEERGFKLDQTAIMMGHSRTYMTEQHYYKGRRETVIREFKRIQKQDENKLAS</sequence>
<protein>
    <submittedName>
        <fullName evidence="5">Tyrosine-type recombinase/integrase</fullName>
    </submittedName>
</protein>
<accession>A0A6L9L8W0</accession>
<dbReference type="GO" id="GO:0003677">
    <property type="term" value="F:DNA binding"/>
    <property type="evidence" value="ECO:0007669"/>
    <property type="project" value="UniProtKB-KW"/>
</dbReference>
<dbReference type="GO" id="GO:0015074">
    <property type="term" value="P:DNA integration"/>
    <property type="evidence" value="ECO:0007669"/>
    <property type="project" value="InterPro"/>
</dbReference>
<keyword evidence="3" id="KW-0233">DNA recombination</keyword>
<dbReference type="EMBL" id="JAAFZH010000004">
    <property type="protein sequence ID" value="NDU95802.1"/>
    <property type="molecule type" value="Genomic_DNA"/>
</dbReference>
<evidence type="ECO:0000256" key="3">
    <source>
        <dbReference type="ARBA" id="ARBA00023172"/>
    </source>
</evidence>
<evidence type="ECO:0000256" key="2">
    <source>
        <dbReference type="ARBA" id="ARBA00023125"/>
    </source>
</evidence>
<evidence type="ECO:0000313" key="5">
    <source>
        <dbReference type="EMBL" id="NDU95802.1"/>
    </source>
</evidence>
<comment type="similarity">
    <text evidence="1">Belongs to the 'phage' integrase family.</text>
</comment>
<evidence type="ECO:0000313" key="6">
    <source>
        <dbReference type="Proteomes" id="UP000474175"/>
    </source>
</evidence>
<keyword evidence="6" id="KW-1185">Reference proteome</keyword>
<dbReference type="Gene3D" id="1.10.443.10">
    <property type="entry name" value="Intergrase catalytic core"/>
    <property type="match status" value="1"/>
</dbReference>
<proteinExistence type="inferred from homology"/>
<dbReference type="SUPFAM" id="SSF56349">
    <property type="entry name" value="DNA breaking-rejoining enzymes"/>
    <property type="match status" value="1"/>
</dbReference>
<dbReference type="PANTHER" id="PTHR30349:SF64">
    <property type="entry name" value="PROPHAGE INTEGRASE INTD-RELATED"/>
    <property type="match status" value="1"/>
</dbReference>
<dbReference type="InterPro" id="IPR010998">
    <property type="entry name" value="Integrase_recombinase_N"/>
</dbReference>
<dbReference type="GO" id="GO:0006310">
    <property type="term" value="P:DNA recombination"/>
    <property type="evidence" value="ECO:0007669"/>
    <property type="project" value="UniProtKB-KW"/>
</dbReference>